<organism evidence="1">
    <name type="scientific">marine metagenome</name>
    <dbReference type="NCBI Taxonomy" id="408172"/>
    <lineage>
        <taxon>unclassified sequences</taxon>
        <taxon>metagenomes</taxon>
        <taxon>ecological metagenomes</taxon>
    </lineage>
</organism>
<dbReference type="GO" id="GO:0003824">
    <property type="term" value="F:catalytic activity"/>
    <property type="evidence" value="ECO:0007669"/>
    <property type="project" value="InterPro"/>
</dbReference>
<dbReference type="EMBL" id="UINC01106212">
    <property type="protein sequence ID" value="SVC70720.1"/>
    <property type="molecule type" value="Genomic_DNA"/>
</dbReference>
<dbReference type="SUPFAM" id="SSF55931">
    <property type="entry name" value="Glutamine synthetase/guanido kinase"/>
    <property type="match status" value="1"/>
</dbReference>
<evidence type="ECO:0000313" key="1">
    <source>
        <dbReference type="EMBL" id="SVC70720.1"/>
    </source>
</evidence>
<dbReference type="AlphaFoldDB" id="A0A382PD18"/>
<dbReference type="InterPro" id="IPR014746">
    <property type="entry name" value="Gln_synth/guanido_kin_cat_dom"/>
</dbReference>
<gene>
    <name evidence="1" type="ORF">METZ01_LOCUS323574</name>
</gene>
<accession>A0A382PD18</accession>
<protein>
    <recommendedName>
        <fullName evidence="2">Aspartyl/Glutamyl-tRNA(Gln) amidotransferase subunit B/E catalytic domain-containing protein</fullName>
    </recommendedName>
</protein>
<name>A0A382PD18_9ZZZZ</name>
<feature type="non-terminal residue" evidence="1">
    <location>
        <position position="84"/>
    </location>
</feature>
<sequence length="84" mass="9238">MVGDVPGDVADADSLDPAALGFMCGLEIHQQLATGKLHSRQPSILYEDGIEEIEGRWPSAHRRLRAARGEGGRIDIAARFEQRR</sequence>
<proteinExistence type="predicted"/>
<evidence type="ECO:0008006" key="2">
    <source>
        <dbReference type="Google" id="ProtNLM"/>
    </source>
</evidence>
<reference evidence="1" key="1">
    <citation type="submission" date="2018-05" db="EMBL/GenBank/DDBJ databases">
        <authorList>
            <person name="Lanie J.A."/>
            <person name="Ng W.-L."/>
            <person name="Kazmierczak K.M."/>
            <person name="Andrzejewski T.M."/>
            <person name="Davidsen T.M."/>
            <person name="Wayne K.J."/>
            <person name="Tettelin H."/>
            <person name="Glass J.I."/>
            <person name="Rusch D."/>
            <person name="Podicherti R."/>
            <person name="Tsui H.-C.T."/>
            <person name="Winkler M.E."/>
        </authorList>
    </citation>
    <scope>NUCLEOTIDE SEQUENCE</scope>
</reference>